<evidence type="ECO:0000256" key="7">
    <source>
        <dbReference type="ARBA" id="ARBA00038093"/>
    </source>
</evidence>
<accession>A0A6J5EZI0</accession>
<evidence type="ECO:0000313" key="10">
    <source>
        <dbReference type="EMBL" id="CAB3770436.1"/>
    </source>
</evidence>
<evidence type="ECO:0000256" key="4">
    <source>
        <dbReference type="ARBA" id="ARBA00022723"/>
    </source>
</evidence>
<dbReference type="EC" id="3.1.-.-" evidence="8"/>
<evidence type="ECO:0000256" key="2">
    <source>
        <dbReference type="ARBA" id="ARBA00022649"/>
    </source>
</evidence>
<evidence type="ECO:0000259" key="9">
    <source>
        <dbReference type="Pfam" id="PF01850"/>
    </source>
</evidence>
<sequence>MMMKVRANVYLIDTNVISEIRKRSGAHPGVQEFFNHAAKEQIKLYLSVITIGELRRGVDLMRHRGDVEQAARLEEWLDTLLKSFANHILTVGDDVAQTWGRLRVPHAEHALDKLIAATALIYNLTVVTRNTDDFVGTGARVVNPFDA</sequence>
<dbReference type="Gene3D" id="3.40.50.1010">
    <property type="entry name" value="5'-nuclease"/>
    <property type="match status" value="1"/>
</dbReference>
<dbReference type="GO" id="GO:0004540">
    <property type="term" value="F:RNA nuclease activity"/>
    <property type="evidence" value="ECO:0007669"/>
    <property type="project" value="InterPro"/>
</dbReference>
<evidence type="ECO:0000256" key="8">
    <source>
        <dbReference type="HAMAP-Rule" id="MF_00265"/>
    </source>
</evidence>
<feature type="binding site" evidence="8">
    <location>
        <position position="112"/>
    </location>
    <ligand>
        <name>Mg(2+)</name>
        <dbReference type="ChEBI" id="CHEBI:18420"/>
    </ligand>
</feature>
<evidence type="ECO:0000256" key="3">
    <source>
        <dbReference type="ARBA" id="ARBA00022722"/>
    </source>
</evidence>
<comment type="function">
    <text evidence="8">Toxic component of a toxin-antitoxin (TA) system. An RNase.</text>
</comment>
<evidence type="ECO:0000256" key="1">
    <source>
        <dbReference type="ARBA" id="ARBA00001946"/>
    </source>
</evidence>
<dbReference type="SUPFAM" id="SSF88723">
    <property type="entry name" value="PIN domain-like"/>
    <property type="match status" value="1"/>
</dbReference>
<keyword evidence="8" id="KW-0800">Toxin</keyword>
<evidence type="ECO:0000256" key="6">
    <source>
        <dbReference type="ARBA" id="ARBA00022842"/>
    </source>
</evidence>
<proteinExistence type="inferred from homology"/>
<dbReference type="GO" id="GO:0090729">
    <property type="term" value="F:toxin activity"/>
    <property type="evidence" value="ECO:0007669"/>
    <property type="project" value="UniProtKB-KW"/>
</dbReference>
<comment type="similarity">
    <text evidence="7 8">Belongs to the PINc/VapC protein family.</text>
</comment>
<keyword evidence="11" id="KW-1185">Reference proteome</keyword>
<feature type="binding site" evidence="8">
    <location>
        <position position="13"/>
    </location>
    <ligand>
        <name>Mg(2+)</name>
        <dbReference type="ChEBI" id="CHEBI:18420"/>
    </ligand>
</feature>
<dbReference type="PANTHER" id="PTHR33653:SF1">
    <property type="entry name" value="RIBONUCLEASE VAPC2"/>
    <property type="match status" value="1"/>
</dbReference>
<organism evidence="10 11">
    <name type="scientific">Paraburkholderia humisilvae</name>
    <dbReference type="NCBI Taxonomy" id="627669"/>
    <lineage>
        <taxon>Bacteria</taxon>
        <taxon>Pseudomonadati</taxon>
        <taxon>Pseudomonadota</taxon>
        <taxon>Betaproteobacteria</taxon>
        <taxon>Burkholderiales</taxon>
        <taxon>Burkholderiaceae</taxon>
        <taxon>Paraburkholderia</taxon>
    </lineage>
</organism>
<dbReference type="HAMAP" id="MF_00265">
    <property type="entry name" value="VapC_Nob1"/>
    <property type="match status" value="1"/>
</dbReference>
<keyword evidence="6 8" id="KW-0460">Magnesium</keyword>
<keyword evidence="3 8" id="KW-0540">Nuclease</keyword>
<dbReference type="InterPro" id="IPR050556">
    <property type="entry name" value="Type_II_TA_system_RNase"/>
</dbReference>
<gene>
    <name evidence="10" type="primary">fitB_2</name>
    <name evidence="8" type="synonym">vapC</name>
    <name evidence="10" type="ORF">LMG29542_06354</name>
</gene>
<dbReference type="CDD" id="cd18746">
    <property type="entry name" value="PIN_VapC4-5_FitB-like"/>
    <property type="match status" value="1"/>
</dbReference>
<dbReference type="Pfam" id="PF01850">
    <property type="entry name" value="PIN"/>
    <property type="match status" value="1"/>
</dbReference>
<evidence type="ECO:0000256" key="5">
    <source>
        <dbReference type="ARBA" id="ARBA00022801"/>
    </source>
</evidence>
<dbReference type="AlphaFoldDB" id="A0A6J5EZI0"/>
<keyword evidence="2 8" id="KW-1277">Toxin-antitoxin system</keyword>
<dbReference type="InterPro" id="IPR029060">
    <property type="entry name" value="PIN-like_dom_sf"/>
</dbReference>
<name>A0A6J5EZI0_9BURK</name>
<feature type="domain" description="PIN" evidence="9">
    <location>
        <begin position="10"/>
        <end position="132"/>
    </location>
</feature>
<dbReference type="GO" id="GO:0016787">
    <property type="term" value="F:hydrolase activity"/>
    <property type="evidence" value="ECO:0007669"/>
    <property type="project" value="UniProtKB-KW"/>
</dbReference>
<dbReference type="InterPro" id="IPR022907">
    <property type="entry name" value="VapC_family"/>
</dbReference>
<keyword evidence="5 8" id="KW-0378">Hydrolase</keyword>
<keyword evidence="4 8" id="KW-0479">Metal-binding</keyword>
<dbReference type="GO" id="GO:0000287">
    <property type="term" value="F:magnesium ion binding"/>
    <property type="evidence" value="ECO:0007669"/>
    <property type="project" value="UniProtKB-UniRule"/>
</dbReference>
<dbReference type="EMBL" id="CADIKH010000046">
    <property type="protein sequence ID" value="CAB3770436.1"/>
    <property type="molecule type" value="Genomic_DNA"/>
</dbReference>
<protein>
    <recommendedName>
        <fullName evidence="8">Ribonuclease VapC</fullName>
        <shortName evidence="8">RNase VapC</shortName>
        <ecNumber evidence="8">3.1.-.-</ecNumber>
    </recommendedName>
    <alternativeName>
        <fullName evidence="8">Toxin VapC</fullName>
    </alternativeName>
</protein>
<comment type="cofactor">
    <cofactor evidence="1 8">
        <name>Mg(2+)</name>
        <dbReference type="ChEBI" id="CHEBI:18420"/>
    </cofactor>
</comment>
<dbReference type="InterPro" id="IPR002716">
    <property type="entry name" value="PIN_dom"/>
</dbReference>
<dbReference type="PANTHER" id="PTHR33653">
    <property type="entry name" value="RIBONUCLEASE VAPC2"/>
    <property type="match status" value="1"/>
</dbReference>
<dbReference type="Proteomes" id="UP000494363">
    <property type="component" value="Unassembled WGS sequence"/>
</dbReference>
<evidence type="ECO:0000313" key="11">
    <source>
        <dbReference type="Proteomes" id="UP000494363"/>
    </source>
</evidence>
<reference evidence="10 11" key="1">
    <citation type="submission" date="2020-04" db="EMBL/GenBank/DDBJ databases">
        <authorList>
            <person name="De Canck E."/>
        </authorList>
    </citation>
    <scope>NUCLEOTIDE SEQUENCE [LARGE SCALE GENOMIC DNA]</scope>
    <source>
        <strain evidence="10 11">LMG 29542</strain>
    </source>
</reference>